<dbReference type="AlphaFoldDB" id="A0A0F9IEU2"/>
<gene>
    <name evidence="1" type="ORF">LCGC14_1885970</name>
</gene>
<evidence type="ECO:0000313" key="1">
    <source>
        <dbReference type="EMBL" id="KKL92305.1"/>
    </source>
</evidence>
<proteinExistence type="predicted"/>
<reference evidence="1" key="1">
    <citation type="journal article" date="2015" name="Nature">
        <title>Complex archaea that bridge the gap between prokaryotes and eukaryotes.</title>
        <authorList>
            <person name="Spang A."/>
            <person name="Saw J.H."/>
            <person name="Jorgensen S.L."/>
            <person name="Zaremba-Niedzwiedzka K."/>
            <person name="Martijn J."/>
            <person name="Lind A.E."/>
            <person name="van Eijk R."/>
            <person name="Schleper C."/>
            <person name="Guy L."/>
            <person name="Ettema T.J."/>
        </authorList>
    </citation>
    <scope>NUCLEOTIDE SEQUENCE</scope>
</reference>
<dbReference type="EMBL" id="LAZR01019501">
    <property type="protein sequence ID" value="KKL92305.1"/>
    <property type="molecule type" value="Genomic_DNA"/>
</dbReference>
<feature type="non-terminal residue" evidence="1">
    <location>
        <position position="38"/>
    </location>
</feature>
<name>A0A0F9IEU2_9ZZZZ</name>
<protein>
    <submittedName>
        <fullName evidence="1">Uncharacterized protein</fullName>
    </submittedName>
</protein>
<organism evidence="1">
    <name type="scientific">marine sediment metagenome</name>
    <dbReference type="NCBI Taxonomy" id="412755"/>
    <lineage>
        <taxon>unclassified sequences</taxon>
        <taxon>metagenomes</taxon>
        <taxon>ecological metagenomes</taxon>
    </lineage>
</organism>
<accession>A0A0F9IEU2</accession>
<comment type="caution">
    <text evidence="1">The sequence shown here is derived from an EMBL/GenBank/DDBJ whole genome shotgun (WGS) entry which is preliminary data.</text>
</comment>
<sequence length="38" mass="4305">MDIILSPDGTWKDVAHCCVQEVEDLLTKEGSRMVTIRD</sequence>